<gene>
    <name evidence="2" type="ORF">PCAR00345_LOCUS9760</name>
</gene>
<dbReference type="GO" id="GO:0016757">
    <property type="term" value="F:glycosyltransferase activity"/>
    <property type="evidence" value="ECO:0007669"/>
    <property type="project" value="InterPro"/>
</dbReference>
<feature type="domain" description="Glycosyltransferase 61 catalytic" evidence="1">
    <location>
        <begin position="114"/>
        <end position="302"/>
    </location>
</feature>
<evidence type="ECO:0000259" key="1">
    <source>
        <dbReference type="Pfam" id="PF04577"/>
    </source>
</evidence>
<sequence>MSFTLHTHDHVEKLLFSNFLILAHHRLVHPKPMDQLARIVSVRNAHFLFRTGHGSVQDSVVWNSSDKNYSVLNLFTQNHSNWYEPTIKERSMKCVGPSLNVAYVFRNSFPGIHGHFLHDSLPVVAWLREIMPASATLVLAENPMSEQIIDFVDAKFAAQRIHWAGFDEVLCAAEAHLVDPPMNWRELGLMQRLRSWIRPPVPTPLGHNSSLEAVTVFYSRASAGSVHHGRYMVKEHEEAILALIHTSMQAVLKGVHSRLVVYDGHLHNGSPMPIAKQAELFQSAAFVIGPHGAGLANIVWLPNLRPYLRHLTLLAGTRSSDAEHGCEDRPRILEMICGTRSKSVQDHCPYGRNFYRLYATAFWAEYHSVLFSANSSATATWVQFDELALALKTFYR</sequence>
<protein>
    <recommendedName>
        <fullName evidence="1">Glycosyltransferase 61 catalytic domain-containing protein</fullName>
    </recommendedName>
</protein>
<name>A0A7S4EWN8_CHRCT</name>
<evidence type="ECO:0000313" key="2">
    <source>
        <dbReference type="EMBL" id="CAE0757166.1"/>
    </source>
</evidence>
<organism evidence="2">
    <name type="scientific">Chrysotila carterae</name>
    <name type="common">Marine alga</name>
    <name type="synonym">Syracosphaera carterae</name>
    <dbReference type="NCBI Taxonomy" id="13221"/>
    <lineage>
        <taxon>Eukaryota</taxon>
        <taxon>Haptista</taxon>
        <taxon>Haptophyta</taxon>
        <taxon>Prymnesiophyceae</taxon>
        <taxon>Isochrysidales</taxon>
        <taxon>Isochrysidaceae</taxon>
        <taxon>Chrysotila</taxon>
    </lineage>
</organism>
<accession>A0A7S4EWN8</accession>
<dbReference type="EMBL" id="HBIZ01015766">
    <property type="protein sequence ID" value="CAE0757166.1"/>
    <property type="molecule type" value="Transcribed_RNA"/>
</dbReference>
<proteinExistence type="predicted"/>
<dbReference type="AlphaFoldDB" id="A0A7S4EWN8"/>
<reference evidence="2" key="1">
    <citation type="submission" date="2021-01" db="EMBL/GenBank/DDBJ databases">
        <authorList>
            <person name="Corre E."/>
            <person name="Pelletier E."/>
            <person name="Niang G."/>
            <person name="Scheremetjew M."/>
            <person name="Finn R."/>
            <person name="Kale V."/>
            <person name="Holt S."/>
            <person name="Cochrane G."/>
            <person name="Meng A."/>
            <person name="Brown T."/>
            <person name="Cohen L."/>
        </authorList>
    </citation>
    <scope>NUCLEOTIDE SEQUENCE</scope>
    <source>
        <strain evidence="2">CCMP645</strain>
    </source>
</reference>
<dbReference type="InterPro" id="IPR049625">
    <property type="entry name" value="Glyco_transf_61_cat"/>
</dbReference>
<dbReference type="Pfam" id="PF04577">
    <property type="entry name" value="Glyco_transf_61"/>
    <property type="match status" value="1"/>
</dbReference>